<name>X0S7S7_9ZZZZ</name>
<comment type="caution">
    <text evidence="1">The sequence shown here is derived from an EMBL/GenBank/DDBJ whole genome shotgun (WGS) entry which is preliminary data.</text>
</comment>
<protein>
    <submittedName>
        <fullName evidence="1">Uncharacterized protein</fullName>
    </submittedName>
</protein>
<organism evidence="1">
    <name type="scientific">marine sediment metagenome</name>
    <dbReference type="NCBI Taxonomy" id="412755"/>
    <lineage>
        <taxon>unclassified sequences</taxon>
        <taxon>metagenomes</taxon>
        <taxon>ecological metagenomes</taxon>
    </lineage>
</organism>
<evidence type="ECO:0000313" key="1">
    <source>
        <dbReference type="EMBL" id="GAF71276.1"/>
    </source>
</evidence>
<dbReference type="AlphaFoldDB" id="X0S7S7"/>
<feature type="non-terminal residue" evidence="1">
    <location>
        <position position="1"/>
    </location>
</feature>
<proteinExistence type="predicted"/>
<accession>X0S7S7</accession>
<sequence length="36" mass="4119">LPLPDLELWIWVASYNISIATKAMAPIMIPHNKSRK</sequence>
<gene>
    <name evidence="1" type="ORF">S01H1_10386</name>
</gene>
<dbReference type="EMBL" id="BARS01005302">
    <property type="protein sequence ID" value="GAF71276.1"/>
    <property type="molecule type" value="Genomic_DNA"/>
</dbReference>
<reference evidence="1" key="1">
    <citation type="journal article" date="2014" name="Front. Microbiol.">
        <title>High frequency of phylogenetically diverse reductive dehalogenase-homologous genes in deep subseafloor sedimentary metagenomes.</title>
        <authorList>
            <person name="Kawai M."/>
            <person name="Futagami T."/>
            <person name="Toyoda A."/>
            <person name="Takaki Y."/>
            <person name="Nishi S."/>
            <person name="Hori S."/>
            <person name="Arai W."/>
            <person name="Tsubouchi T."/>
            <person name="Morono Y."/>
            <person name="Uchiyama I."/>
            <person name="Ito T."/>
            <person name="Fujiyama A."/>
            <person name="Inagaki F."/>
            <person name="Takami H."/>
        </authorList>
    </citation>
    <scope>NUCLEOTIDE SEQUENCE</scope>
    <source>
        <strain evidence="1">Expedition CK06-06</strain>
    </source>
</reference>